<organism evidence="1 2">
    <name type="scientific">Parasponia andersonii</name>
    <name type="common">Sponia andersonii</name>
    <dbReference type="NCBI Taxonomy" id="3476"/>
    <lineage>
        <taxon>Eukaryota</taxon>
        <taxon>Viridiplantae</taxon>
        <taxon>Streptophyta</taxon>
        <taxon>Embryophyta</taxon>
        <taxon>Tracheophyta</taxon>
        <taxon>Spermatophyta</taxon>
        <taxon>Magnoliopsida</taxon>
        <taxon>eudicotyledons</taxon>
        <taxon>Gunneridae</taxon>
        <taxon>Pentapetalae</taxon>
        <taxon>rosids</taxon>
        <taxon>fabids</taxon>
        <taxon>Rosales</taxon>
        <taxon>Cannabaceae</taxon>
        <taxon>Parasponia</taxon>
    </lineage>
</organism>
<proteinExistence type="predicted"/>
<comment type="caution">
    <text evidence="1">The sequence shown here is derived from an EMBL/GenBank/DDBJ whole genome shotgun (WGS) entry which is preliminary data.</text>
</comment>
<dbReference type="EMBL" id="JXTB01000051">
    <property type="protein sequence ID" value="PON70236.1"/>
    <property type="molecule type" value="Genomic_DNA"/>
</dbReference>
<gene>
    <name evidence="1" type="ORF">PanWU01x14_081600</name>
</gene>
<accession>A0A2P5DAD2</accession>
<sequence>MHNMIKIQAMKMVFFLFFFCFFFFSLTSVEYVIFSCRFISESRSL</sequence>
<keyword evidence="2" id="KW-1185">Reference proteome</keyword>
<name>A0A2P5DAD2_PARAD</name>
<evidence type="ECO:0000313" key="2">
    <source>
        <dbReference type="Proteomes" id="UP000237105"/>
    </source>
</evidence>
<dbReference type="AlphaFoldDB" id="A0A2P5DAD2"/>
<protein>
    <submittedName>
        <fullName evidence="1">Uncharacterized protein</fullName>
    </submittedName>
</protein>
<reference evidence="2" key="1">
    <citation type="submission" date="2016-06" db="EMBL/GenBank/DDBJ databases">
        <title>Parallel loss of symbiosis genes in relatives of nitrogen-fixing non-legume Parasponia.</title>
        <authorList>
            <person name="Van Velzen R."/>
            <person name="Holmer R."/>
            <person name="Bu F."/>
            <person name="Rutten L."/>
            <person name="Van Zeijl A."/>
            <person name="Liu W."/>
            <person name="Santuari L."/>
            <person name="Cao Q."/>
            <person name="Sharma T."/>
            <person name="Shen D."/>
            <person name="Roswanjaya Y."/>
            <person name="Wardhani T."/>
            <person name="Kalhor M.S."/>
            <person name="Jansen J."/>
            <person name="Van den Hoogen J."/>
            <person name="Gungor B."/>
            <person name="Hartog M."/>
            <person name="Hontelez J."/>
            <person name="Verver J."/>
            <person name="Yang W.-C."/>
            <person name="Schijlen E."/>
            <person name="Repin R."/>
            <person name="Schilthuizen M."/>
            <person name="Schranz E."/>
            <person name="Heidstra R."/>
            <person name="Miyata K."/>
            <person name="Fedorova E."/>
            <person name="Kohlen W."/>
            <person name="Bisseling T."/>
            <person name="Smit S."/>
            <person name="Geurts R."/>
        </authorList>
    </citation>
    <scope>NUCLEOTIDE SEQUENCE [LARGE SCALE GENOMIC DNA]</scope>
    <source>
        <strain evidence="2">cv. WU1-14</strain>
    </source>
</reference>
<evidence type="ECO:0000313" key="1">
    <source>
        <dbReference type="EMBL" id="PON70236.1"/>
    </source>
</evidence>
<dbReference type="Proteomes" id="UP000237105">
    <property type="component" value="Unassembled WGS sequence"/>
</dbReference>